<evidence type="ECO:0000313" key="1">
    <source>
        <dbReference type="EMBL" id="KAJ8623982.1"/>
    </source>
</evidence>
<organism evidence="1 2">
    <name type="scientific">Persea americana</name>
    <name type="common">Avocado</name>
    <dbReference type="NCBI Taxonomy" id="3435"/>
    <lineage>
        <taxon>Eukaryota</taxon>
        <taxon>Viridiplantae</taxon>
        <taxon>Streptophyta</taxon>
        <taxon>Embryophyta</taxon>
        <taxon>Tracheophyta</taxon>
        <taxon>Spermatophyta</taxon>
        <taxon>Magnoliopsida</taxon>
        <taxon>Magnoliidae</taxon>
        <taxon>Laurales</taxon>
        <taxon>Lauraceae</taxon>
        <taxon>Persea</taxon>
    </lineage>
</organism>
<dbReference type="Proteomes" id="UP001234297">
    <property type="component" value="Chromosome 11"/>
</dbReference>
<protein>
    <submittedName>
        <fullName evidence="1">Uncharacterized protein</fullName>
    </submittedName>
</protein>
<comment type="caution">
    <text evidence="1">The sequence shown here is derived from an EMBL/GenBank/DDBJ whole genome shotgun (WGS) entry which is preliminary data.</text>
</comment>
<accession>A0ACC2KS37</accession>
<reference evidence="1 2" key="1">
    <citation type="journal article" date="2022" name="Hortic Res">
        <title>A haplotype resolved chromosomal level avocado genome allows analysis of novel avocado genes.</title>
        <authorList>
            <person name="Nath O."/>
            <person name="Fletcher S.J."/>
            <person name="Hayward A."/>
            <person name="Shaw L.M."/>
            <person name="Masouleh A.K."/>
            <person name="Furtado A."/>
            <person name="Henry R.J."/>
            <person name="Mitter N."/>
        </authorList>
    </citation>
    <scope>NUCLEOTIDE SEQUENCE [LARGE SCALE GENOMIC DNA]</scope>
    <source>
        <strain evidence="2">cv. Hass</strain>
    </source>
</reference>
<dbReference type="EMBL" id="CM056819">
    <property type="protein sequence ID" value="KAJ8623982.1"/>
    <property type="molecule type" value="Genomic_DNA"/>
</dbReference>
<sequence>MQEVWRGRKKSGDGVEDRLPLRFVFCKFANRSKTLSIRKQLNTLPSFVFFGEDESVAAGVLRGDLETFLWSDSGGGRLCKSRIQENPTSFVSSSSWITKQSDRVAHSRSEPITALFCNEDHVQKSR</sequence>
<keyword evidence="2" id="KW-1185">Reference proteome</keyword>
<proteinExistence type="predicted"/>
<name>A0ACC2KS37_PERAE</name>
<evidence type="ECO:0000313" key="2">
    <source>
        <dbReference type="Proteomes" id="UP001234297"/>
    </source>
</evidence>
<gene>
    <name evidence="1" type="ORF">MRB53_032512</name>
</gene>